<keyword evidence="2" id="KW-0812">Transmembrane</keyword>
<evidence type="ECO:0000259" key="4">
    <source>
        <dbReference type="PROSITE" id="PS50835"/>
    </source>
</evidence>
<name>A0A1S3G2N1_DIPOR</name>
<dbReference type="AlphaFoldDB" id="A0A1S3G2N1"/>
<proteinExistence type="predicted"/>
<keyword evidence="2" id="KW-0472">Membrane</keyword>
<dbReference type="InterPro" id="IPR003599">
    <property type="entry name" value="Ig_sub"/>
</dbReference>
<sequence length="325" mass="36963">MALGLVRAGACLLLGLLVCPACTRACLMCFVTDKERIRICQMFVGMKAWKTKECDEKFQLAFKDLLKTEINYDERNNLHDSFTQMVHSLQETAVAKGEWVYIKAFSKAAEEMKKAILQLKKVPACVPPCGVQELTRRFICDGCYSLICKLPLNCPVKDVTVNRGDQAMFSCVVDFQLPKEDISYSWKFAKGGVRTQDMSYFRDLPRARGSVARIRPAKPVHAGTYSCVIRHDVRPVARLYFFLNVTGPPPRAETELQVTFREVVRWSRKEPEVVEPWKPGLGELLTNPWALTWEDLCLLAALVAVMVASLTVLVWMFCRWYFSGI</sequence>
<feature type="domain" description="Ig-like" evidence="4">
    <location>
        <begin position="151"/>
        <end position="231"/>
    </location>
</feature>
<feature type="signal peptide" evidence="3">
    <location>
        <begin position="1"/>
        <end position="25"/>
    </location>
</feature>
<evidence type="ECO:0000313" key="5">
    <source>
        <dbReference type="Proteomes" id="UP000081671"/>
    </source>
</evidence>
<dbReference type="SMART" id="SM00409">
    <property type="entry name" value="IG"/>
    <property type="match status" value="1"/>
</dbReference>
<keyword evidence="3" id="KW-0732">Signal</keyword>
<keyword evidence="5" id="KW-1185">Reference proteome</keyword>
<accession>A0A1S3G2N1</accession>
<reference evidence="6" key="1">
    <citation type="submission" date="2025-08" db="UniProtKB">
        <authorList>
            <consortium name="RefSeq"/>
        </authorList>
    </citation>
    <scope>IDENTIFICATION</scope>
    <source>
        <tissue evidence="6">Kidney</tissue>
    </source>
</reference>
<organism evidence="5 6">
    <name type="scientific">Dipodomys ordii</name>
    <name type="common">Ord's kangaroo rat</name>
    <dbReference type="NCBI Taxonomy" id="10020"/>
    <lineage>
        <taxon>Eukaryota</taxon>
        <taxon>Metazoa</taxon>
        <taxon>Chordata</taxon>
        <taxon>Craniata</taxon>
        <taxon>Vertebrata</taxon>
        <taxon>Euteleostomi</taxon>
        <taxon>Mammalia</taxon>
        <taxon>Eutheria</taxon>
        <taxon>Euarchontoglires</taxon>
        <taxon>Glires</taxon>
        <taxon>Rodentia</taxon>
        <taxon>Castorimorpha</taxon>
        <taxon>Heteromyidae</taxon>
        <taxon>Dipodomyinae</taxon>
        <taxon>Dipodomys</taxon>
    </lineage>
</organism>
<dbReference type="PANTHER" id="PTHR37366:SF1">
    <property type="entry name" value="SPERM ACROSOME MEMBRANE-ASSOCIATED PROTEIN 6"/>
    <property type="match status" value="1"/>
</dbReference>
<gene>
    <name evidence="6" type="primary">LOC105994184</name>
</gene>
<dbReference type="GO" id="GO:0007342">
    <property type="term" value="P:fusion of sperm to egg plasma membrane involved in single fertilization"/>
    <property type="evidence" value="ECO:0007669"/>
    <property type="project" value="InterPro"/>
</dbReference>
<dbReference type="Pfam" id="PF00047">
    <property type="entry name" value="ig"/>
    <property type="match status" value="1"/>
</dbReference>
<keyword evidence="1" id="KW-0393">Immunoglobulin domain</keyword>
<dbReference type="Proteomes" id="UP000081671">
    <property type="component" value="Unplaced"/>
</dbReference>
<dbReference type="InterPro" id="IPR007110">
    <property type="entry name" value="Ig-like_dom"/>
</dbReference>
<feature type="transmembrane region" description="Helical" evidence="2">
    <location>
        <begin position="298"/>
        <end position="322"/>
    </location>
</feature>
<evidence type="ECO:0000313" key="6">
    <source>
        <dbReference type="RefSeq" id="XP_012883068.1"/>
    </source>
</evidence>
<dbReference type="FunCoup" id="A0A1S3G2N1">
    <property type="interactions" value="50"/>
</dbReference>
<evidence type="ECO:0000256" key="1">
    <source>
        <dbReference type="ARBA" id="ARBA00023319"/>
    </source>
</evidence>
<evidence type="ECO:0000256" key="3">
    <source>
        <dbReference type="SAM" id="SignalP"/>
    </source>
</evidence>
<dbReference type="PANTHER" id="PTHR37366">
    <property type="entry name" value="SPERM ACROSOME MEMBRANE-ASSOCIATED PROTEIN 6"/>
    <property type="match status" value="1"/>
</dbReference>
<dbReference type="InterPro" id="IPR013151">
    <property type="entry name" value="Immunoglobulin_dom"/>
</dbReference>
<feature type="chain" id="PRO_5010331695" evidence="3">
    <location>
        <begin position="26"/>
        <end position="325"/>
    </location>
</feature>
<dbReference type="OrthoDB" id="8960581at2759"/>
<dbReference type="KEGG" id="dord:105994184"/>
<dbReference type="GeneID" id="105994184"/>
<dbReference type="InterPro" id="IPR034549">
    <property type="entry name" value="SPACA6"/>
</dbReference>
<dbReference type="RefSeq" id="XP_012883068.1">
    <property type="nucleotide sequence ID" value="XM_013027614.1"/>
</dbReference>
<dbReference type="PROSITE" id="PS50835">
    <property type="entry name" value="IG_LIKE"/>
    <property type="match status" value="1"/>
</dbReference>
<keyword evidence="2" id="KW-1133">Transmembrane helix</keyword>
<evidence type="ECO:0000256" key="2">
    <source>
        <dbReference type="SAM" id="Phobius"/>
    </source>
</evidence>
<dbReference type="SUPFAM" id="SSF48726">
    <property type="entry name" value="Immunoglobulin"/>
    <property type="match status" value="1"/>
</dbReference>
<dbReference type="Gene3D" id="2.60.40.10">
    <property type="entry name" value="Immunoglobulins"/>
    <property type="match status" value="1"/>
</dbReference>
<dbReference type="STRING" id="10020.ENSDORP00000011780"/>
<dbReference type="CDD" id="cd00096">
    <property type="entry name" value="Ig"/>
    <property type="match status" value="1"/>
</dbReference>
<dbReference type="InterPro" id="IPR013783">
    <property type="entry name" value="Ig-like_fold"/>
</dbReference>
<protein>
    <submittedName>
        <fullName evidence="6">Uncharacterized protein LOC105994184</fullName>
    </submittedName>
</protein>
<dbReference type="InterPro" id="IPR036179">
    <property type="entry name" value="Ig-like_dom_sf"/>
</dbReference>
<dbReference type="InParanoid" id="A0A1S3G2N1"/>